<dbReference type="Pfam" id="PF13614">
    <property type="entry name" value="AAA_31"/>
    <property type="match status" value="1"/>
</dbReference>
<dbReference type="AlphaFoldDB" id="A0A370GP57"/>
<evidence type="ECO:0000259" key="1">
    <source>
        <dbReference type="Pfam" id="PF13614"/>
    </source>
</evidence>
<dbReference type="Gene3D" id="3.40.50.300">
    <property type="entry name" value="P-loop containing nucleotide triphosphate hydrolases"/>
    <property type="match status" value="1"/>
</dbReference>
<dbReference type="CDD" id="cd02042">
    <property type="entry name" value="ParAB_family"/>
    <property type="match status" value="1"/>
</dbReference>
<dbReference type="PANTHER" id="PTHR13696">
    <property type="entry name" value="P-LOOP CONTAINING NUCLEOSIDE TRIPHOSPHATE HYDROLASE"/>
    <property type="match status" value="1"/>
</dbReference>
<evidence type="ECO:0000313" key="3">
    <source>
        <dbReference type="Proteomes" id="UP000254720"/>
    </source>
</evidence>
<accession>A0A370GP57</accession>
<dbReference type="Proteomes" id="UP000254720">
    <property type="component" value="Unassembled WGS sequence"/>
</dbReference>
<sequence>MEVIAFVNNKGGVGKTTCSKLMAEYLSKTRQLRTLCIDFDPQCNFSHQYLHMEIDPAAPEGLMPPIHPDYDPGDPDDHEWDGRSSIAEIFYGQGVVPYPTYVEKLDIAPGHAEKLLAAESVRRSEVVDKVHKQLASFLNSPDVQAAYDVVVIDTAPSKGPLTISVIKAATHIVIPSVMEEQPVQGIYGMLQLWMQESLTREKSRPLQLIGILPNMFKQTRLHKDILKSLQDNPAIGKYVLPVKFSQRIVFAEVDAADSNPRSIFDFQEQHVAKAEAMEVCSHIAERIFA</sequence>
<dbReference type="PANTHER" id="PTHR13696:SF99">
    <property type="entry name" value="COBYRINIC ACID AC-DIAMIDE SYNTHASE"/>
    <property type="match status" value="1"/>
</dbReference>
<gene>
    <name evidence="2" type="ORF">C8D86_1103</name>
</gene>
<protein>
    <submittedName>
        <fullName evidence="2">Chromosome partitioning protein</fullName>
    </submittedName>
</protein>
<dbReference type="SUPFAM" id="SSF52540">
    <property type="entry name" value="P-loop containing nucleoside triphosphate hydrolases"/>
    <property type="match status" value="1"/>
</dbReference>
<name>A0A370GP57_9COXI</name>
<comment type="caution">
    <text evidence="2">The sequence shown here is derived from an EMBL/GenBank/DDBJ whole genome shotgun (WGS) entry which is preliminary data.</text>
</comment>
<keyword evidence="3" id="KW-1185">Reference proteome</keyword>
<dbReference type="InterPro" id="IPR050678">
    <property type="entry name" value="DNA_Partitioning_ATPase"/>
</dbReference>
<dbReference type="EMBL" id="QQAX01000010">
    <property type="protein sequence ID" value="RDI43733.1"/>
    <property type="molecule type" value="Genomic_DNA"/>
</dbReference>
<dbReference type="InterPro" id="IPR025669">
    <property type="entry name" value="AAA_dom"/>
</dbReference>
<organism evidence="2 3">
    <name type="scientific">Aquicella lusitana</name>
    <dbReference type="NCBI Taxonomy" id="254246"/>
    <lineage>
        <taxon>Bacteria</taxon>
        <taxon>Pseudomonadati</taxon>
        <taxon>Pseudomonadota</taxon>
        <taxon>Gammaproteobacteria</taxon>
        <taxon>Legionellales</taxon>
        <taxon>Coxiellaceae</taxon>
        <taxon>Aquicella</taxon>
    </lineage>
</organism>
<reference evidence="2 3" key="1">
    <citation type="submission" date="2018-07" db="EMBL/GenBank/DDBJ databases">
        <title>Genomic Encyclopedia of Type Strains, Phase IV (KMG-IV): sequencing the most valuable type-strain genomes for metagenomic binning, comparative biology and taxonomic classification.</title>
        <authorList>
            <person name="Goeker M."/>
        </authorList>
    </citation>
    <scope>NUCLEOTIDE SEQUENCE [LARGE SCALE GENOMIC DNA]</scope>
    <source>
        <strain evidence="2 3">DSM 16500</strain>
    </source>
</reference>
<feature type="domain" description="AAA" evidence="1">
    <location>
        <begin position="1"/>
        <end position="191"/>
    </location>
</feature>
<dbReference type="RefSeq" id="WP_114834292.1">
    <property type="nucleotide sequence ID" value="NZ_QQAX01000010.1"/>
</dbReference>
<evidence type="ECO:0000313" key="2">
    <source>
        <dbReference type="EMBL" id="RDI43733.1"/>
    </source>
</evidence>
<proteinExistence type="predicted"/>
<dbReference type="InterPro" id="IPR027417">
    <property type="entry name" value="P-loop_NTPase"/>
</dbReference>